<dbReference type="AlphaFoldDB" id="A0A087W150"/>
<dbReference type="Proteomes" id="UP000017246">
    <property type="component" value="Unassembled WGS sequence"/>
</dbReference>
<name>A0A087W150_ECHMU</name>
<protein>
    <submittedName>
        <fullName evidence="1">Uncharacterized protein</fullName>
    </submittedName>
</protein>
<reference evidence="1" key="2">
    <citation type="submission" date="2015-11" db="EMBL/GenBank/DDBJ databases">
        <authorList>
            <person name="Zhang Y."/>
            <person name="Guo Z."/>
        </authorList>
    </citation>
    <scope>NUCLEOTIDE SEQUENCE</scope>
</reference>
<dbReference type="EMBL" id="LN902844">
    <property type="protein sequence ID" value="CDI98264.1"/>
    <property type="molecule type" value="Genomic_DNA"/>
</dbReference>
<sequence length="89" mass="9867">MSNSPPAEKSVVEMDGPSIGAKFAIYLACQSPRSTILMAQTFLCIPMVYLPFWTANPESALETAWSTTYPFYVSTIQILHIANHSFGDY</sequence>
<gene>
    <name evidence="1" type="ORF">EmuJ_000210500</name>
</gene>
<reference evidence="1" key="1">
    <citation type="journal article" date="2013" name="Nature">
        <title>The genomes of four tapeworm species reveal adaptations to parasitism.</title>
        <authorList>
            <person name="Tsai I.J."/>
            <person name="Zarowiecki M."/>
            <person name="Holroyd N."/>
            <person name="Garciarrubio A."/>
            <person name="Sanchez-Flores A."/>
            <person name="Brooks K.L."/>
            <person name="Tracey A."/>
            <person name="Bobes R.J."/>
            <person name="Fragoso G."/>
            <person name="Sciutto E."/>
            <person name="Aslett M."/>
            <person name="Beasley H."/>
            <person name="Bennett H.M."/>
            <person name="Cai J."/>
            <person name="Camicia F."/>
            <person name="Clark R."/>
            <person name="Cucher M."/>
            <person name="De Silva N."/>
            <person name="Day T.A."/>
            <person name="Deplazes P."/>
            <person name="Estrada K."/>
            <person name="Fernandez C."/>
            <person name="Holland P.W."/>
            <person name="Hou J."/>
            <person name="Hu S."/>
            <person name="Huckvale T."/>
            <person name="Hung S.S."/>
            <person name="Kamenetzky L."/>
            <person name="Keane J.A."/>
            <person name="Kiss F."/>
            <person name="Koziol U."/>
            <person name="Lambert O."/>
            <person name="Liu K."/>
            <person name="Luo X."/>
            <person name="Luo Y."/>
            <person name="Macchiaroli N."/>
            <person name="Nichol S."/>
            <person name="Paps J."/>
            <person name="Parkinson J."/>
            <person name="Pouchkina-Stantcheva N."/>
            <person name="Riddiford N."/>
            <person name="Rosenzvit M."/>
            <person name="Salinas G."/>
            <person name="Wasmuth J.D."/>
            <person name="Zamanian M."/>
            <person name="Zheng Y."/>
            <person name="Cai X."/>
            <person name="Soberon X."/>
            <person name="Olson P.D."/>
            <person name="Laclette J.P."/>
            <person name="Brehm K."/>
            <person name="Berriman M."/>
            <person name="Garciarrubio A."/>
            <person name="Bobes R.J."/>
            <person name="Fragoso G."/>
            <person name="Sanchez-Flores A."/>
            <person name="Estrada K."/>
            <person name="Cevallos M.A."/>
            <person name="Morett E."/>
            <person name="Gonzalez V."/>
            <person name="Portillo T."/>
            <person name="Ochoa-Leyva A."/>
            <person name="Jose M.V."/>
            <person name="Sciutto E."/>
            <person name="Landa A."/>
            <person name="Jimenez L."/>
            <person name="Valdes V."/>
            <person name="Carrero J.C."/>
            <person name="Larralde C."/>
            <person name="Morales-Montor J."/>
            <person name="Limon-Lason J."/>
            <person name="Soberon X."/>
            <person name="Laclette J.P."/>
        </authorList>
    </citation>
    <scope>NUCLEOTIDE SEQUENCE [LARGE SCALE GENOMIC DNA]</scope>
</reference>
<proteinExistence type="predicted"/>
<keyword evidence="2" id="KW-1185">Reference proteome</keyword>
<organism evidence="1 2">
    <name type="scientific">Echinococcus multilocularis</name>
    <name type="common">Fox tapeworm</name>
    <dbReference type="NCBI Taxonomy" id="6211"/>
    <lineage>
        <taxon>Eukaryota</taxon>
        <taxon>Metazoa</taxon>
        <taxon>Spiralia</taxon>
        <taxon>Lophotrochozoa</taxon>
        <taxon>Platyhelminthes</taxon>
        <taxon>Cestoda</taxon>
        <taxon>Eucestoda</taxon>
        <taxon>Cyclophyllidea</taxon>
        <taxon>Taeniidae</taxon>
        <taxon>Echinococcus</taxon>
    </lineage>
</organism>
<evidence type="ECO:0000313" key="2">
    <source>
        <dbReference type="Proteomes" id="UP000017246"/>
    </source>
</evidence>
<evidence type="ECO:0000313" key="1">
    <source>
        <dbReference type="EMBL" id="CDI98264.1"/>
    </source>
</evidence>
<accession>A0A087W150</accession>